<feature type="domain" description="Inositol polyphosphate-related phosphatase" evidence="3">
    <location>
        <begin position="960"/>
        <end position="1419"/>
    </location>
</feature>
<evidence type="ECO:0000256" key="1">
    <source>
        <dbReference type="ARBA" id="ARBA00010768"/>
    </source>
</evidence>
<comment type="similarity">
    <text evidence="1">Belongs to the inositol polyphosphate 5-phosphatase family.</text>
</comment>
<evidence type="ECO:0000256" key="2">
    <source>
        <dbReference type="SAM" id="MobiDB-lite"/>
    </source>
</evidence>
<feature type="region of interest" description="Disordered" evidence="2">
    <location>
        <begin position="1"/>
        <end position="86"/>
    </location>
</feature>
<protein>
    <recommendedName>
        <fullName evidence="3">Inositol polyphosphate-related phosphatase domain-containing protein</fullName>
    </recommendedName>
</protein>
<dbReference type="InterPro" id="IPR046985">
    <property type="entry name" value="IP5"/>
</dbReference>
<dbReference type="Pfam" id="PF22669">
    <property type="entry name" value="Exo_endo_phos2"/>
    <property type="match status" value="2"/>
</dbReference>
<dbReference type="SMART" id="SM00128">
    <property type="entry name" value="IPPc"/>
    <property type="match status" value="1"/>
</dbReference>
<proteinExistence type="inferred from homology"/>
<dbReference type="Gene3D" id="3.60.10.10">
    <property type="entry name" value="Endonuclease/exonuclease/phosphatase"/>
    <property type="match status" value="1"/>
</dbReference>
<dbReference type="InterPro" id="IPR036691">
    <property type="entry name" value="Endo/exonu/phosph_ase_sf"/>
</dbReference>
<feature type="region of interest" description="Disordered" evidence="2">
    <location>
        <begin position="186"/>
        <end position="207"/>
    </location>
</feature>
<dbReference type="InterPro" id="IPR056454">
    <property type="entry name" value="Beta-prop_IP5PC_F"/>
</dbReference>
<dbReference type="PANTHER" id="PTHR11200">
    <property type="entry name" value="INOSITOL 5-PHOSPHATASE"/>
    <property type="match status" value="1"/>
</dbReference>
<evidence type="ECO:0000313" key="4">
    <source>
        <dbReference type="EMBL" id="CAD8282209.1"/>
    </source>
</evidence>
<dbReference type="EMBL" id="HBEC01004947">
    <property type="protein sequence ID" value="CAD8282209.1"/>
    <property type="molecule type" value="Transcribed_RNA"/>
</dbReference>
<dbReference type="InterPro" id="IPR015943">
    <property type="entry name" value="WD40/YVTN_repeat-like_dom_sf"/>
</dbReference>
<name>A0A7R9V1T9_9CHLO</name>
<dbReference type="Gene3D" id="2.130.10.10">
    <property type="entry name" value="YVTN repeat-like/Quinoprotein amine dehydrogenase"/>
    <property type="match status" value="2"/>
</dbReference>
<evidence type="ECO:0000259" key="3">
    <source>
        <dbReference type="SMART" id="SM00128"/>
    </source>
</evidence>
<dbReference type="InterPro" id="IPR000300">
    <property type="entry name" value="IPPc"/>
</dbReference>
<feature type="compositionally biased region" description="Low complexity" evidence="2">
    <location>
        <begin position="269"/>
        <end position="284"/>
    </location>
</feature>
<reference evidence="4" key="1">
    <citation type="submission" date="2021-01" db="EMBL/GenBank/DDBJ databases">
        <authorList>
            <person name="Corre E."/>
            <person name="Pelletier E."/>
            <person name="Niang G."/>
            <person name="Scheremetjew M."/>
            <person name="Finn R."/>
            <person name="Kale V."/>
            <person name="Holt S."/>
            <person name="Cochrane G."/>
            <person name="Meng A."/>
            <person name="Brown T."/>
            <person name="Cohen L."/>
        </authorList>
    </citation>
    <scope>NUCLEOTIDE SEQUENCE</scope>
    <source>
        <strain evidence="4">CCMP219</strain>
    </source>
</reference>
<dbReference type="PANTHER" id="PTHR11200:SF300">
    <property type="entry name" value="TYPE II INOSITOL 1,4,5-TRISPHOSPHATE 5-PHOSPHATASE"/>
    <property type="match status" value="1"/>
</dbReference>
<feature type="region of interest" description="Disordered" evidence="2">
    <location>
        <begin position="137"/>
        <end position="162"/>
    </location>
</feature>
<dbReference type="SUPFAM" id="SSF56219">
    <property type="entry name" value="DNase I-like"/>
    <property type="match status" value="1"/>
</dbReference>
<sequence length="1663" mass="173928">MAERNGWVSFDEPSDAAVPSVTAAPAGQVASTAAGAQMAQPHPQPRSNAPAEQVHTPFVHMHSAPVSAPPSGQHHAVPHKASSQPHGHDSLFAGAVHAAGRASQAAASAAGQVADAASGAAGRFMLDPFNDLLAGHLPGSGGGGSMQGSTSHERKKPMKPSPHMVRLSQSLQRYNGFYHAQTALPGGKAHVSSGPLTGQQQQIQQQKEQANPQAAAAPVVEASVECIAATAGPFSGGSGGVGAAAAAAGVTAEHIDDLAAMFMPTASQAQESAHSQARSAASHAPCGSVAGTTEPPLFAAMLSSMENAPAAVPQLASEQPPSYASLFGAPPPVAQTATPAVRSGAATEGTLLPPLEPVDSGGFGGLALPPPPPPVGQADFRQQPNPAHGSPAATAANSLQPRQQQSVPHAQAHGRNSGDREALVEQALRSTYNPASRRPADALSLKYSSSLATASSGGGGGDADTELELPPPLPLEELRVGKVSSAADAAAARPDIVMVNIRMPPLRGREPGAKCQLAGGLGSLFLSSGNSKHQNCLMQYIDVGINLKVPDDAPRCINDDVDAAPCCVLEYPDGCDQVVCMAVDDLTGVMWTAHKERRICCWSLAEGASAKPGIAFIANRIGHTNAMAITPWGDLWTGSSSGRMRVLTLSQGASGTARAPVKIRECRLPSGKWPHGKVHSLAASASGRTVWSAGRTGILIWHAYTMDCIGIISGTGGKADVEAAKNSEDAALFVAPEEGLQQSVSDRVPGVPRVVHPRTNLDDMEEAEGNDWSVVGEKVLKSVRMAGKLANRAARLFGDKKQEQREAPIETLPTSGTGAVSLRDHGKIKAIVPTPLVASDTISGMVVVFKQGAIVKYTELGRQLWAMRMPVGVRSVVLAQSRMLWLGCADGSITVLDTDTGNVSARWLAHEYPVIALACVGAIVYSLSPSGALRGWPMTPPPAPFVNSWLALCRSALREQHVRLLAGTWNVNESRPPRECLDKWIGAHCGAADIVLVGLQEVEMGTGSVATDLVANFINKGALERGNVNAQWWYSELHNVLRVRGFVQLGLRQMSGLLVMAFVRDELSPHVGELKTSSVACGVLGVGGNKGAVALSFTVFRRTVLVLNSHFAAHQEKVDERNADYSKITRNLRFGHLKPVLRATPSTVQGSAAPRASMDVAVGGSLPMGALDSATSSTFARPTVHATASGTDLARGPSSGALQREFVAIGEEDEDAVDDAMATAAQARRTSIGGVAPGGDGPGGGGASAVDVADGFEAPPTSEAALGMSDAQLVVWMGDFNYRINGNYEEVVECANKGRFSDLLQNDQLRQEASKGAIFFDLYEVPPSFPPTYKFDKGVACEEGGLLPYDSSEKQRVPAWCDRILWRGSLTVGTPAQHEEDVIVAVRGRSAYHACMDINASDHKPVLLELDVTVPGFVEEERRQHSMVVLAAAAVDAEDAGTARAGRVAEKLQEYVLQHGVIKSPSGDVLSSQHALPPGGSDDLREMLAARGGPLVTISVVVQGQHDLVPLPHFWRPAQHAAQPMAPRLRMRGNRPERVLVRNTGDVDVLVRLASCGTSQRLPAWLEAMPVSFVLAKGESRTVTLTVCAPDIMFTQSHTLETGVTFCAEAVTAKGSASVGVGALTAPVALFGQRPHPQPVPVPQIGGGGAPSTRVVCIFLEVD</sequence>
<dbReference type="GO" id="GO:0046856">
    <property type="term" value="P:phosphatidylinositol dephosphorylation"/>
    <property type="evidence" value="ECO:0007669"/>
    <property type="project" value="InterPro"/>
</dbReference>
<feature type="compositionally biased region" description="Polar residues" evidence="2">
    <location>
        <begin position="395"/>
        <end position="408"/>
    </location>
</feature>
<accession>A0A7R9V1T9</accession>
<dbReference type="SUPFAM" id="SSF63829">
    <property type="entry name" value="Calcium-dependent phosphotriesterase"/>
    <property type="match status" value="1"/>
</dbReference>
<gene>
    <name evidence="4" type="ORF">CEUR00632_LOCUS2244</name>
</gene>
<dbReference type="GO" id="GO:0004439">
    <property type="term" value="F:phosphatidylinositol-4,5-bisphosphate 5-phosphatase activity"/>
    <property type="evidence" value="ECO:0007669"/>
    <property type="project" value="TreeGrafter"/>
</dbReference>
<organism evidence="4">
    <name type="scientific">Chlamydomonas euryale</name>
    <dbReference type="NCBI Taxonomy" id="1486919"/>
    <lineage>
        <taxon>Eukaryota</taxon>
        <taxon>Viridiplantae</taxon>
        <taxon>Chlorophyta</taxon>
        <taxon>core chlorophytes</taxon>
        <taxon>Chlorophyceae</taxon>
        <taxon>CS clade</taxon>
        <taxon>Chlamydomonadales</taxon>
        <taxon>Chlamydomonadaceae</taxon>
        <taxon>Chlamydomonas</taxon>
    </lineage>
</organism>
<feature type="region of interest" description="Disordered" evidence="2">
    <location>
        <begin position="269"/>
        <end position="288"/>
    </location>
</feature>
<dbReference type="Pfam" id="PF23754">
    <property type="entry name" value="Beta-prop_IP5PC_F"/>
    <property type="match status" value="2"/>
</dbReference>
<feature type="region of interest" description="Disordered" evidence="2">
    <location>
        <begin position="312"/>
        <end position="420"/>
    </location>
</feature>